<name>X1FI83_9ZZZZ</name>
<dbReference type="InterPro" id="IPR017770">
    <property type="entry name" value="RNA3'_term_phos_cyc_type_1"/>
</dbReference>
<dbReference type="EMBL" id="BARU01001095">
    <property type="protein sequence ID" value="GAH29099.1"/>
    <property type="molecule type" value="Genomic_DNA"/>
</dbReference>
<dbReference type="AlphaFoldDB" id="X1FI83"/>
<dbReference type="PROSITE" id="PS01287">
    <property type="entry name" value="RTC"/>
    <property type="match status" value="1"/>
</dbReference>
<dbReference type="NCBIfam" id="TIGR03399">
    <property type="entry name" value="RNA_3prim_cycl"/>
    <property type="match status" value="1"/>
</dbReference>
<dbReference type="PANTHER" id="PTHR11096:SF0">
    <property type="entry name" value="RNA 3'-TERMINAL PHOSPHATE CYCLASE"/>
    <property type="match status" value="1"/>
</dbReference>
<evidence type="ECO:0000259" key="1">
    <source>
        <dbReference type="Pfam" id="PF01137"/>
    </source>
</evidence>
<protein>
    <recommendedName>
        <fullName evidence="1">RNA 3'-terminal phosphate cyclase domain-containing protein</fullName>
    </recommendedName>
</protein>
<accession>X1FI83</accession>
<sequence>MIEIDGSYLEGGGQILRTSIALSAITKNGVHVYNIRAGRRKPGLRPQHLCGIKFASQITNGTVHGLSIGSEELTYIPRNIKGGKYLIDTRTAGAVTLILQVLAPIGIFADSPLILKIKGGTAVPFSPTIEYFRNVLCHFLKMMGCTILLDTERHGFYPAGGGKVFAKILPAELRTIELVERGKLLKIDATAISSNSLKKRNVSERLIEGFKEIFDGANTRVLYVDSISPSCFVHTQAHFEKG</sequence>
<feature type="domain" description="RNA 3'-terminal phosphate cyclase" evidence="1">
    <location>
        <begin position="8"/>
        <end position="190"/>
    </location>
</feature>
<comment type="caution">
    <text evidence="2">The sequence shown here is derived from an EMBL/GenBank/DDBJ whole genome shotgun (WGS) entry which is preliminary data.</text>
</comment>
<dbReference type="SUPFAM" id="SSF55205">
    <property type="entry name" value="EPT/RTPC-like"/>
    <property type="match status" value="1"/>
</dbReference>
<proteinExistence type="predicted"/>
<dbReference type="Pfam" id="PF01137">
    <property type="entry name" value="RTC"/>
    <property type="match status" value="1"/>
</dbReference>
<gene>
    <name evidence="2" type="ORF">S03H2_03071</name>
</gene>
<reference evidence="2" key="1">
    <citation type="journal article" date="2014" name="Front. Microbiol.">
        <title>High frequency of phylogenetically diverse reductive dehalogenase-homologous genes in deep subseafloor sedimentary metagenomes.</title>
        <authorList>
            <person name="Kawai M."/>
            <person name="Futagami T."/>
            <person name="Toyoda A."/>
            <person name="Takaki Y."/>
            <person name="Nishi S."/>
            <person name="Hori S."/>
            <person name="Arai W."/>
            <person name="Tsubouchi T."/>
            <person name="Morono Y."/>
            <person name="Uchiyama I."/>
            <person name="Ito T."/>
            <person name="Fujiyama A."/>
            <person name="Inagaki F."/>
            <person name="Takami H."/>
        </authorList>
    </citation>
    <scope>NUCLEOTIDE SEQUENCE</scope>
    <source>
        <strain evidence="2">Expedition CK06-06</strain>
    </source>
</reference>
<evidence type="ECO:0000313" key="2">
    <source>
        <dbReference type="EMBL" id="GAH29099.1"/>
    </source>
</evidence>
<dbReference type="InterPro" id="IPR020719">
    <property type="entry name" value="RNA3'_term_phos_cycl-like_CS"/>
</dbReference>
<dbReference type="Gene3D" id="3.65.10.20">
    <property type="entry name" value="RNA 3'-terminal phosphate cyclase domain"/>
    <property type="match status" value="1"/>
</dbReference>
<dbReference type="PANTHER" id="PTHR11096">
    <property type="entry name" value="RNA 3' TERMINAL PHOSPHATE CYCLASE"/>
    <property type="match status" value="1"/>
</dbReference>
<organism evidence="2">
    <name type="scientific">marine sediment metagenome</name>
    <dbReference type="NCBI Taxonomy" id="412755"/>
    <lineage>
        <taxon>unclassified sequences</taxon>
        <taxon>metagenomes</taxon>
        <taxon>ecological metagenomes</taxon>
    </lineage>
</organism>
<dbReference type="InterPro" id="IPR037136">
    <property type="entry name" value="RNA3'_phos_cyclase_dom_sf"/>
</dbReference>
<dbReference type="InterPro" id="IPR013792">
    <property type="entry name" value="RNA3'P_cycl/enolpyr_Trfase_a/b"/>
</dbReference>
<dbReference type="GO" id="GO:0003963">
    <property type="term" value="F:RNA-3'-phosphate cyclase activity"/>
    <property type="evidence" value="ECO:0007669"/>
    <property type="project" value="InterPro"/>
</dbReference>
<feature type="non-terminal residue" evidence="2">
    <location>
        <position position="242"/>
    </location>
</feature>
<dbReference type="InterPro" id="IPR000228">
    <property type="entry name" value="RNA3'_term_phos_cyc"/>
</dbReference>
<dbReference type="GO" id="GO:0006396">
    <property type="term" value="P:RNA processing"/>
    <property type="evidence" value="ECO:0007669"/>
    <property type="project" value="InterPro"/>
</dbReference>
<dbReference type="InterPro" id="IPR023797">
    <property type="entry name" value="RNA3'_phos_cyclase_dom"/>
</dbReference>